<evidence type="ECO:0000313" key="2">
    <source>
        <dbReference type="Proteomes" id="UP001055811"/>
    </source>
</evidence>
<protein>
    <submittedName>
        <fullName evidence="1">Uncharacterized protein</fullName>
    </submittedName>
</protein>
<sequence length="129" mass="14634">MCRILVSYGRISWYGSCRILKEFLKIEAQYAPEPGGVRPGAVRPPLGAVRDKILRISFQGKERRTLVVASLQISRESLRWQERSCDSNLYRQDRISRSHFDGKNGAVSLGNSGITRERDPAKGKDKVRD</sequence>
<comment type="caution">
    <text evidence="1">The sequence shown here is derived from an EMBL/GenBank/DDBJ whole genome shotgun (WGS) entry which is preliminary data.</text>
</comment>
<evidence type="ECO:0000313" key="1">
    <source>
        <dbReference type="EMBL" id="KAI3766997.1"/>
    </source>
</evidence>
<accession>A0ACB9F799</accession>
<dbReference type="EMBL" id="CM042011">
    <property type="protein sequence ID" value="KAI3766997.1"/>
    <property type="molecule type" value="Genomic_DNA"/>
</dbReference>
<proteinExistence type="predicted"/>
<reference evidence="2" key="1">
    <citation type="journal article" date="2022" name="Mol. Ecol. Resour.">
        <title>The genomes of chicory, endive, great burdock and yacon provide insights into Asteraceae palaeo-polyploidization history and plant inulin production.</title>
        <authorList>
            <person name="Fan W."/>
            <person name="Wang S."/>
            <person name="Wang H."/>
            <person name="Wang A."/>
            <person name="Jiang F."/>
            <person name="Liu H."/>
            <person name="Zhao H."/>
            <person name="Xu D."/>
            <person name="Zhang Y."/>
        </authorList>
    </citation>
    <scope>NUCLEOTIDE SEQUENCE [LARGE SCALE GENOMIC DNA]</scope>
    <source>
        <strain evidence="2">cv. Punajuju</strain>
    </source>
</reference>
<dbReference type="Proteomes" id="UP001055811">
    <property type="component" value="Linkage Group LG03"/>
</dbReference>
<organism evidence="1 2">
    <name type="scientific">Cichorium intybus</name>
    <name type="common">Chicory</name>
    <dbReference type="NCBI Taxonomy" id="13427"/>
    <lineage>
        <taxon>Eukaryota</taxon>
        <taxon>Viridiplantae</taxon>
        <taxon>Streptophyta</taxon>
        <taxon>Embryophyta</taxon>
        <taxon>Tracheophyta</taxon>
        <taxon>Spermatophyta</taxon>
        <taxon>Magnoliopsida</taxon>
        <taxon>eudicotyledons</taxon>
        <taxon>Gunneridae</taxon>
        <taxon>Pentapetalae</taxon>
        <taxon>asterids</taxon>
        <taxon>campanulids</taxon>
        <taxon>Asterales</taxon>
        <taxon>Asteraceae</taxon>
        <taxon>Cichorioideae</taxon>
        <taxon>Cichorieae</taxon>
        <taxon>Cichoriinae</taxon>
        <taxon>Cichorium</taxon>
    </lineage>
</organism>
<gene>
    <name evidence="1" type="ORF">L2E82_17078</name>
</gene>
<reference evidence="1 2" key="2">
    <citation type="journal article" date="2022" name="Mol. Ecol. Resour.">
        <title>The genomes of chicory, endive, great burdock and yacon provide insights into Asteraceae paleo-polyploidization history and plant inulin production.</title>
        <authorList>
            <person name="Fan W."/>
            <person name="Wang S."/>
            <person name="Wang H."/>
            <person name="Wang A."/>
            <person name="Jiang F."/>
            <person name="Liu H."/>
            <person name="Zhao H."/>
            <person name="Xu D."/>
            <person name="Zhang Y."/>
        </authorList>
    </citation>
    <scope>NUCLEOTIDE SEQUENCE [LARGE SCALE GENOMIC DNA]</scope>
    <source>
        <strain evidence="2">cv. Punajuju</strain>
        <tissue evidence="1">Leaves</tissue>
    </source>
</reference>
<keyword evidence="2" id="KW-1185">Reference proteome</keyword>
<name>A0ACB9F799_CICIN</name>